<reference evidence="2 3" key="1">
    <citation type="journal article" date="2019" name="Int. J. Syst. Evol. Microbiol.">
        <title>The Global Catalogue of Microorganisms (GCM) 10K type strain sequencing project: providing services to taxonomists for standard genome sequencing and annotation.</title>
        <authorList>
            <consortium name="The Broad Institute Genomics Platform"/>
            <consortium name="The Broad Institute Genome Sequencing Center for Infectious Disease"/>
            <person name="Wu L."/>
            <person name="Ma J."/>
        </authorList>
    </citation>
    <scope>NUCLEOTIDE SEQUENCE [LARGE SCALE GENOMIC DNA]</scope>
    <source>
        <strain evidence="2 3">JCM 14319</strain>
    </source>
</reference>
<dbReference type="InterPro" id="IPR036873">
    <property type="entry name" value="Rhodanese-like_dom_sf"/>
</dbReference>
<feature type="domain" description="Rhodanese" evidence="1">
    <location>
        <begin position="11"/>
        <end position="98"/>
    </location>
</feature>
<comment type="caution">
    <text evidence="2">The sequence shown here is derived from an EMBL/GenBank/DDBJ whole genome shotgun (WGS) entry which is preliminary data.</text>
</comment>
<dbReference type="SMART" id="SM00450">
    <property type="entry name" value="RHOD"/>
    <property type="match status" value="1"/>
</dbReference>
<dbReference type="Pfam" id="PF00581">
    <property type="entry name" value="Rhodanese"/>
    <property type="match status" value="1"/>
</dbReference>
<dbReference type="InterPro" id="IPR001763">
    <property type="entry name" value="Rhodanese-like_dom"/>
</dbReference>
<keyword evidence="3" id="KW-1185">Reference proteome</keyword>
<dbReference type="EMBL" id="BAAANH010000010">
    <property type="protein sequence ID" value="GAA1771947.1"/>
    <property type="molecule type" value="Genomic_DNA"/>
</dbReference>
<protein>
    <submittedName>
        <fullName evidence="2">Rhodanese-like domain-containing protein</fullName>
    </submittedName>
</protein>
<name>A0ABN2L306_9MICO</name>
<dbReference type="PANTHER" id="PTHR43031:SF1">
    <property type="entry name" value="PYRIDINE NUCLEOTIDE-DISULPHIDE OXIDOREDUCTASE"/>
    <property type="match status" value="1"/>
</dbReference>
<proteinExistence type="predicted"/>
<evidence type="ECO:0000259" key="1">
    <source>
        <dbReference type="PROSITE" id="PS50206"/>
    </source>
</evidence>
<organism evidence="2 3">
    <name type="scientific">Agromyces humatus</name>
    <dbReference type="NCBI Taxonomy" id="279573"/>
    <lineage>
        <taxon>Bacteria</taxon>
        <taxon>Bacillati</taxon>
        <taxon>Actinomycetota</taxon>
        <taxon>Actinomycetes</taxon>
        <taxon>Micrococcales</taxon>
        <taxon>Microbacteriaceae</taxon>
        <taxon>Agromyces</taxon>
    </lineage>
</organism>
<gene>
    <name evidence="2" type="ORF">GCM10009747_37080</name>
</gene>
<evidence type="ECO:0000313" key="2">
    <source>
        <dbReference type="EMBL" id="GAA1771947.1"/>
    </source>
</evidence>
<accession>A0ABN2L306</accession>
<dbReference type="InterPro" id="IPR050229">
    <property type="entry name" value="GlpE_sulfurtransferase"/>
</dbReference>
<dbReference type="PROSITE" id="PS50206">
    <property type="entry name" value="RHODANESE_3"/>
    <property type="match status" value="1"/>
</dbReference>
<evidence type="ECO:0000313" key="3">
    <source>
        <dbReference type="Proteomes" id="UP001500506"/>
    </source>
</evidence>
<dbReference type="Gene3D" id="3.40.250.10">
    <property type="entry name" value="Rhodanese-like domain"/>
    <property type="match status" value="1"/>
</dbReference>
<sequence length="103" mass="11182">MRSMSPADVHAVDGAVILDVREPREHERAHIEGTIDIPLGELVSRIDELPRDITVYVLCHVGGRSAQAAQYLEAQGFDAVNIDGGIVEWHRAGLPWTLAGSEG</sequence>
<dbReference type="Proteomes" id="UP001500506">
    <property type="component" value="Unassembled WGS sequence"/>
</dbReference>
<dbReference type="SUPFAM" id="SSF52821">
    <property type="entry name" value="Rhodanese/Cell cycle control phosphatase"/>
    <property type="match status" value="1"/>
</dbReference>
<dbReference type="PANTHER" id="PTHR43031">
    <property type="entry name" value="FAD-DEPENDENT OXIDOREDUCTASE"/>
    <property type="match status" value="1"/>
</dbReference>
<dbReference type="CDD" id="cd00158">
    <property type="entry name" value="RHOD"/>
    <property type="match status" value="1"/>
</dbReference>